<comment type="similarity">
    <text evidence="11">Belongs to the globin family.</text>
</comment>
<evidence type="ECO:0000256" key="5">
    <source>
        <dbReference type="ARBA" id="ARBA00022714"/>
    </source>
</evidence>
<comment type="similarity">
    <text evidence="3">In the C-terminal section; belongs to the flavoprotein pyridine nucleotide cytochrome reductase family.</text>
</comment>
<dbReference type="SUPFAM" id="SSF46458">
    <property type="entry name" value="Globin-like"/>
    <property type="match status" value="1"/>
</dbReference>
<dbReference type="CDD" id="cd19753">
    <property type="entry name" value="Mb-like_oxidoreductase"/>
    <property type="match status" value="1"/>
</dbReference>
<sequence>MTANEIIPQTARPMPFPRVSADRTVRLVRESFAAVESQAAELSQYFYGVLFSVAPETRDLFPINMAMQRNRLLHALVHIVQMVDQPAELLPFLRQLGRDHRKFDVVSKHYEAVGIALIAALKRFLKDKWTSDVEHAWTSAYDTISRAMREAAAADTGPAWWPATVLENRKLNRDLSIIRVRPDKPLPYLAGNHISVQVPQRPRMWRYLSPANAPRDDGTLEFHVRAVRNGWVSRAICHYTRAGDMWQLGPPLGSLAVRRATGREQLLIAGGTGIAPLRAIIEDLARWKTNPVVHLFFGGPDPESLYCVGELRALAATSPWLKLVPVTEEDVLTGGEQGTLPDVVGRRGPWKRHDVLVSGSPSMVRATVARLTSGGTPRERITYDPFTVD</sequence>
<dbReference type="PANTHER" id="PTHR47354">
    <property type="entry name" value="NADH OXIDOREDUCTASE HCR"/>
    <property type="match status" value="1"/>
</dbReference>
<dbReference type="CDD" id="cd06187">
    <property type="entry name" value="O2ase_reductase_like"/>
    <property type="match status" value="1"/>
</dbReference>
<dbReference type="PROSITE" id="PS51384">
    <property type="entry name" value="FAD_FR"/>
    <property type="match status" value="1"/>
</dbReference>
<evidence type="ECO:0000313" key="14">
    <source>
        <dbReference type="EMBL" id="SDX25601.1"/>
    </source>
</evidence>
<comment type="cofactor">
    <cofactor evidence="2">
        <name>FAD</name>
        <dbReference type="ChEBI" id="CHEBI:57692"/>
    </cofactor>
</comment>
<keyword evidence="11" id="KW-0349">Heme</keyword>
<dbReference type="InterPro" id="IPR012292">
    <property type="entry name" value="Globin/Proto"/>
</dbReference>
<dbReference type="InterPro" id="IPR009050">
    <property type="entry name" value="Globin-like_sf"/>
</dbReference>
<dbReference type="GO" id="GO:0020037">
    <property type="term" value="F:heme binding"/>
    <property type="evidence" value="ECO:0007669"/>
    <property type="project" value="InterPro"/>
</dbReference>
<feature type="domain" description="Globin" evidence="12">
    <location>
        <begin position="17"/>
        <end position="153"/>
    </location>
</feature>
<dbReference type="Proteomes" id="UP000199515">
    <property type="component" value="Unassembled WGS sequence"/>
</dbReference>
<dbReference type="PRINTS" id="PR00371">
    <property type="entry name" value="FPNCR"/>
</dbReference>
<dbReference type="AlphaFoldDB" id="A0A1H3A828"/>
<evidence type="ECO:0000259" key="13">
    <source>
        <dbReference type="PROSITE" id="PS51384"/>
    </source>
</evidence>
<dbReference type="Gene3D" id="1.10.490.10">
    <property type="entry name" value="Globins"/>
    <property type="match status" value="1"/>
</dbReference>
<evidence type="ECO:0000259" key="12">
    <source>
        <dbReference type="PROSITE" id="PS01033"/>
    </source>
</evidence>
<dbReference type="Pfam" id="PF00175">
    <property type="entry name" value="NAD_binding_1"/>
    <property type="match status" value="1"/>
</dbReference>
<keyword evidence="6" id="KW-0521">NADP</keyword>
<dbReference type="SUPFAM" id="SSF63380">
    <property type="entry name" value="Riboflavin synthase domain-like"/>
    <property type="match status" value="1"/>
</dbReference>
<protein>
    <recommendedName>
        <fullName evidence="4">nitric oxide dioxygenase</fullName>
        <ecNumber evidence="4">1.14.12.17</ecNumber>
    </recommendedName>
</protein>
<keyword evidence="11" id="KW-0813">Transport</keyword>
<proteinExistence type="inferred from homology"/>
<dbReference type="InterPro" id="IPR017927">
    <property type="entry name" value="FAD-bd_FR_type"/>
</dbReference>
<feature type="domain" description="FAD-binding FR-type" evidence="13">
    <location>
        <begin position="158"/>
        <end position="258"/>
    </location>
</feature>
<dbReference type="PROSITE" id="PS01033">
    <property type="entry name" value="GLOBIN"/>
    <property type="match status" value="1"/>
</dbReference>
<dbReference type="SUPFAM" id="SSF52343">
    <property type="entry name" value="Ferredoxin reductase-like, C-terminal NADP-linked domain"/>
    <property type="match status" value="1"/>
</dbReference>
<dbReference type="PANTHER" id="PTHR47354:SF5">
    <property type="entry name" value="PROTEIN RFBI"/>
    <property type="match status" value="1"/>
</dbReference>
<evidence type="ECO:0000256" key="10">
    <source>
        <dbReference type="ARBA" id="ARBA00049433"/>
    </source>
</evidence>
<dbReference type="GO" id="GO:0019825">
    <property type="term" value="F:oxygen binding"/>
    <property type="evidence" value="ECO:0007669"/>
    <property type="project" value="InterPro"/>
</dbReference>
<keyword evidence="8" id="KW-0520">NAD</keyword>
<dbReference type="InterPro" id="IPR008333">
    <property type="entry name" value="Cbr1-like_FAD-bd_dom"/>
</dbReference>
<evidence type="ECO:0000256" key="2">
    <source>
        <dbReference type="ARBA" id="ARBA00001974"/>
    </source>
</evidence>
<name>A0A1H3A828_9PSEU</name>
<keyword evidence="5" id="KW-0001">2Fe-2S</keyword>
<organism evidence="14 15">
    <name type="scientific">Amycolatopsis xylanica</name>
    <dbReference type="NCBI Taxonomy" id="589385"/>
    <lineage>
        <taxon>Bacteria</taxon>
        <taxon>Bacillati</taxon>
        <taxon>Actinomycetota</taxon>
        <taxon>Actinomycetes</taxon>
        <taxon>Pseudonocardiales</taxon>
        <taxon>Pseudonocardiaceae</taxon>
        <taxon>Amycolatopsis</taxon>
    </lineage>
</organism>
<accession>A0A1H3A828</accession>
<evidence type="ECO:0000256" key="9">
    <source>
        <dbReference type="ARBA" id="ARBA00048649"/>
    </source>
</evidence>
<comment type="catalytic activity">
    <reaction evidence="9">
        <text>2 nitric oxide + NADH + 2 O2 = 2 nitrate + NAD(+) + H(+)</text>
        <dbReference type="Rhea" id="RHEA:19469"/>
        <dbReference type="ChEBI" id="CHEBI:15378"/>
        <dbReference type="ChEBI" id="CHEBI:15379"/>
        <dbReference type="ChEBI" id="CHEBI:16480"/>
        <dbReference type="ChEBI" id="CHEBI:17632"/>
        <dbReference type="ChEBI" id="CHEBI:57540"/>
        <dbReference type="ChEBI" id="CHEBI:57945"/>
        <dbReference type="EC" id="1.14.12.17"/>
    </reaction>
</comment>
<dbReference type="InterPro" id="IPR050415">
    <property type="entry name" value="MRET"/>
</dbReference>
<dbReference type="EMBL" id="FNON01000002">
    <property type="protein sequence ID" value="SDX25601.1"/>
    <property type="molecule type" value="Genomic_DNA"/>
</dbReference>
<reference evidence="14 15" key="1">
    <citation type="submission" date="2016-10" db="EMBL/GenBank/DDBJ databases">
        <authorList>
            <person name="de Groot N.N."/>
        </authorList>
    </citation>
    <scope>NUCLEOTIDE SEQUENCE [LARGE SCALE GENOMIC DNA]</scope>
    <source>
        <strain evidence="14 15">CPCC 202699</strain>
    </source>
</reference>
<dbReference type="Pfam" id="PF00042">
    <property type="entry name" value="Globin"/>
    <property type="match status" value="1"/>
</dbReference>
<evidence type="ECO:0000256" key="11">
    <source>
        <dbReference type="RuleBase" id="RU000356"/>
    </source>
</evidence>
<dbReference type="PRINTS" id="PR00410">
    <property type="entry name" value="PHEHYDRXLASE"/>
</dbReference>
<dbReference type="EC" id="1.14.12.17" evidence="4"/>
<keyword evidence="7" id="KW-0411">Iron-sulfur</keyword>
<dbReference type="Pfam" id="PF00970">
    <property type="entry name" value="FAD_binding_6"/>
    <property type="match status" value="1"/>
</dbReference>
<gene>
    <name evidence="14" type="ORF">SAMN05421504_102821</name>
</gene>
<comment type="catalytic activity">
    <reaction evidence="10">
        <text>2 nitric oxide + NADPH + 2 O2 = 2 nitrate + NADP(+) + H(+)</text>
        <dbReference type="Rhea" id="RHEA:19465"/>
        <dbReference type="ChEBI" id="CHEBI:15378"/>
        <dbReference type="ChEBI" id="CHEBI:15379"/>
        <dbReference type="ChEBI" id="CHEBI:16480"/>
        <dbReference type="ChEBI" id="CHEBI:17632"/>
        <dbReference type="ChEBI" id="CHEBI:57783"/>
        <dbReference type="ChEBI" id="CHEBI:58349"/>
        <dbReference type="EC" id="1.14.12.17"/>
    </reaction>
</comment>
<dbReference type="InterPro" id="IPR017938">
    <property type="entry name" value="Riboflavin_synthase-like_b-brl"/>
</dbReference>
<dbReference type="Gene3D" id="3.40.50.80">
    <property type="entry name" value="Nucleotide-binding domain of ferredoxin-NADP reductase (FNR) module"/>
    <property type="match status" value="1"/>
</dbReference>
<dbReference type="InterPro" id="IPR000971">
    <property type="entry name" value="Globin"/>
</dbReference>
<evidence type="ECO:0000313" key="15">
    <source>
        <dbReference type="Proteomes" id="UP000199515"/>
    </source>
</evidence>
<dbReference type="InterPro" id="IPR001433">
    <property type="entry name" value="OxRdtase_FAD/NAD-bd"/>
</dbReference>
<dbReference type="GO" id="GO:0008941">
    <property type="term" value="F:nitric oxide dioxygenase NAD(P)H activity"/>
    <property type="evidence" value="ECO:0007669"/>
    <property type="project" value="UniProtKB-EC"/>
</dbReference>
<keyword evidence="11" id="KW-0561">Oxygen transport</keyword>
<evidence type="ECO:0000256" key="1">
    <source>
        <dbReference type="ARBA" id="ARBA00001970"/>
    </source>
</evidence>
<comment type="cofactor">
    <cofactor evidence="1">
        <name>heme b</name>
        <dbReference type="ChEBI" id="CHEBI:60344"/>
    </cofactor>
</comment>
<evidence type="ECO:0000256" key="3">
    <source>
        <dbReference type="ARBA" id="ARBA00006401"/>
    </source>
</evidence>
<dbReference type="InterPro" id="IPR001709">
    <property type="entry name" value="Flavoprot_Pyr_Nucl_cyt_Rdtase"/>
</dbReference>
<keyword evidence="15" id="KW-1185">Reference proteome</keyword>
<dbReference type="GO" id="GO:0051537">
    <property type="term" value="F:2 iron, 2 sulfur cluster binding"/>
    <property type="evidence" value="ECO:0007669"/>
    <property type="project" value="UniProtKB-KW"/>
</dbReference>
<dbReference type="Gene3D" id="2.40.30.10">
    <property type="entry name" value="Translation factors"/>
    <property type="match status" value="1"/>
</dbReference>
<keyword evidence="11" id="KW-0408">Iron</keyword>
<dbReference type="STRING" id="589385.SAMN05421504_102821"/>
<evidence type="ECO:0000256" key="7">
    <source>
        <dbReference type="ARBA" id="ARBA00023014"/>
    </source>
</evidence>
<evidence type="ECO:0000256" key="8">
    <source>
        <dbReference type="ARBA" id="ARBA00023027"/>
    </source>
</evidence>
<evidence type="ECO:0000256" key="4">
    <source>
        <dbReference type="ARBA" id="ARBA00012229"/>
    </source>
</evidence>
<evidence type="ECO:0000256" key="6">
    <source>
        <dbReference type="ARBA" id="ARBA00022857"/>
    </source>
</evidence>
<dbReference type="InterPro" id="IPR039261">
    <property type="entry name" value="FNR_nucleotide-bd"/>
</dbReference>
<keyword evidence="11" id="KW-0479">Metal-binding</keyword>
<dbReference type="GO" id="GO:0005344">
    <property type="term" value="F:oxygen carrier activity"/>
    <property type="evidence" value="ECO:0007669"/>
    <property type="project" value="UniProtKB-KW"/>
</dbReference>